<gene>
    <name evidence="1" type="ORF">CLOSTMETH_02028</name>
</gene>
<dbReference type="HOGENOM" id="CLU_1188298_0_0_9"/>
<protein>
    <submittedName>
        <fullName evidence="1">Uncharacterized protein</fullName>
    </submittedName>
</protein>
<dbReference type="STRING" id="537013.CLOSTMETH_02028"/>
<accession>C0EDU9</accession>
<dbReference type="AlphaFoldDB" id="C0EDU9"/>
<dbReference type="eggNOG" id="ENOG50327JK">
    <property type="taxonomic scope" value="Bacteria"/>
</dbReference>
<dbReference type="EMBL" id="ACEC01000066">
    <property type="protein sequence ID" value="EEG30297.1"/>
    <property type="molecule type" value="Genomic_DNA"/>
</dbReference>
<sequence>MLNILDHTMKIAEHCDDLIKQTQGRLCPKQDYLRILVLHRAIIRGMLSTYNQAVEEWRYYERHKKLMEKQGVFFPLVDVYIQNNSSLARSVQKSIAQMGVYTEALLDTWQQAGATREELYNLCGFKGSIDAPPETRFSKLVFVHNLDYPDNGDDFIDMRTDAPLTHAVKELWLDRMINTEAGRQAAHNAMEAVFPDIMENAMTVRENEDGVKCLYDHNGELIGPLEGELT</sequence>
<dbReference type="Proteomes" id="UP000003340">
    <property type="component" value="Unassembled WGS sequence"/>
</dbReference>
<proteinExistence type="predicted"/>
<name>C0EDU9_9FIRM</name>
<keyword evidence="2" id="KW-1185">Reference proteome</keyword>
<reference evidence="1 2" key="1">
    <citation type="submission" date="2009-01" db="EMBL/GenBank/DDBJ databases">
        <authorList>
            <person name="Fulton L."/>
            <person name="Clifton S."/>
            <person name="Fulton B."/>
            <person name="Xu J."/>
            <person name="Minx P."/>
            <person name="Pepin K.H."/>
            <person name="Johnson M."/>
            <person name="Bhonagiri V."/>
            <person name="Nash W.E."/>
            <person name="Mardis E.R."/>
            <person name="Wilson R.K."/>
        </authorList>
    </citation>
    <scope>NUCLEOTIDE SEQUENCE [LARGE SCALE GENOMIC DNA]</scope>
    <source>
        <strain evidence="1 2">DSM 5476</strain>
    </source>
</reference>
<evidence type="ECO:0000313" key="2">
    <source>
        <dbReference type="Proteomes" id="UP000003340"/>
    </source>
</evidence>
<evidence type="ECO:0000313" key="1">
    <source>
        <dbReference type="EMBL" id="EEG30297.1"/>
    </source>
</evidence>
<reference evidence="1 2" key="2">
    <citation type="submission" date="2009-02" db="EMBL/GenBank/DDBJ databases">
        <title>Draft genome sequence of Clostridium methylpentosum (DSM 5476).</title>
        <authorList>
            <person name="Sudarsanam P."/>
            <person name="Ley R."/>
            <person name="Guruge J."/>
            <person name="Turnbaugh P.J."/>
            <person name="Mahowald M."/>
            <person name="Liep D."/>
            <person name="Gordon J."/>
        </authorList>
    </citation>
    <scope>NUCLEOTIDE SEQUENCE [LARGE SCALE GENOMIC DNA]</scope>
    <source>
        <strain evidence="1 2">DSM 5476</strain>
    </source>
</reference>
<organism evidence="1 2">
    <name type="scientific">[Clostridium] methylpentosum DSM 5476</name>
    <dbReference type="NCBI Taxonomy" id="537013"/>
    <lineage>
        <taxon>Bacteria</taxon>
        <taxon>Bacillati</taxon>
        <taxon>Bacillota</taxon>
        <taxon>Clostridia</taxon>
        <taxon>Eubacteriales</taxon>
        <taxon>Oscillospiraceae</taxon>
        <taxon>Oscillospiraceae incertae sedis</taxon>
    </lineage>
</organism>
<comment type="caution">
    <text evidence="1">The sequence shown here is derived from an EMBL/GenBank/DDBJ whole genome shotgun (WGS) entry which is preliminary data.</text>
</comment>